<organism evidence="1 2">
    <name type="scientific">Salinimicrobium sediminis</name>
    <dbReference type="NCBI Taxonomy" id="1343891"/>
    <lineage>
        <taxon>Bacteria</taxon>
        <taxon>Pseudomonadati</taxon>
        <taxon>Bacteroidota</taxon>
        <taxon>Flavobacteriia</taxon>
        <taxon>Flavobacteriales</taxon>
        <taxon>Flavobacteriaceae</taxon>
        <taxon>Salinimicrobium</taxon>
    </lineage>
</organism>
<evidence type="ECO:0000313" key="2">
    <source>
        <dbReference type="Proteomes" id="UP000219193"/>
    </source>
</evidence>
<dbReference type="RefSeq" id="WP_097056986.1">
    <property type="nucleotide sequence ID" value="NZ_OCMF01000004.1"/>
</dbReference>
<protein>
    <submittedName>
        <fullName evidence="1">Uncharacterized protein</fullName>
    </submittedName>
</protein>
<sequence>MKKLLLFIFICLIVFFGLTYWSLSVGPSEIYISRIIGSKEITPQGVKIENTVQVSATNQYRGNALKRFMQGVNYRKAWETPVTAEILYLDSFEVLEEGGGNQTNSLKVLGHEGALYSLRSVNKDPTPLIPEAAKILKLENIVRDGISAQHPYGALLAASLADAAGVLHTHPQLVYVPQQEKLAKFSKTYGDRLYLLEYETEGDINWTGRSNVVEIVETDDLQELKLEMGDALQVDVRELVRARLFDLIIGDWDRHSKQWGWALQKKGNRLVAIPVPGDRDNAFFRIDGVIPTILTNELVQPMVRPFEKDISYISGYVYPFDRYFLKNVPEEIFIEEAKALQAILTDEKMKKAMQQWPQELQQLNGNEILEKLKNRRDKLQKYAVKFQKEIERSDFLEAPLKGSEDLALPSGLERCFECD</sequence>
<keyword evidence="2" id="KW-1185">Reference proteome</keyword>
<dbReference type="AlphaFoldDB" id="A0A285X9V2"/>
<evidence type="ECO:0000313" key="1">
    <source>
        <dbReference type="EMBL" id="SOC81219.1"/>
    </source>
</evidence>
<accession>A0A285X9V2</accession>
<dbReference type="OrthoDB" id="333971at2"/>
<name>A0A285X9V2_9FLAO</name>
<reference evidence="2" key="1">
    <citation type="submission" date="2017-09" db="EMBL/GenBank/DDBJ databases">
        <authorList>
            <person name="Varghese N."/>
            <person name="Submissions S."/>
        </authorList>
    </citation>
    <scope>NUCLEOTIDE SEQUENCE [LARGE SCALE GENOMIC DNA]</scope>
    <source>
        <strain evidence="2">CGMCC 1.12641</strain>
    </source>
</reference>
<gene>
    <name evidence="1" type="ORF">SAMN06296241_2793</name>
</gene>
<dbReference type="Proteomes" id="UP000219193">
    <property type="component" value="Unassembled WGS sequence"/>
</dbReference>
<proteinExistence type="predicted"/>
<dbReference type="EMBL" id="OCMF01000004">
    <property type="protein sequence ID" value="SOC81219.1"/>
    <property type="molecule type" value="Genomic_DNA"/>
</dbReference>